<evidence type="ECO:0000256" key="3">
    <source>
        <dbReference type="ARBA" id="ARBA00020392"/>
    </source>
</evidence>
<keyword evidence="6" id="KW-0145">Chemotaxis</keyword>
<dbReference type="GO" id="GO:0006935">
    <property type="term" value="P:chemotaxis"/>
    <property type="evidence" value="ECO:0007669"/>
    <property type="project" value="UniProtKB-KW"/>
</dbReference>
<keyword evidence="8" id="KW-0653">Protein transport</keyword>
<comment type="subcellular location">
    <subcellularLocation>
        <location evidence="1">Cell membrane</location>
        <topology evidence="1">Peripheral membrane protein</topology>
        <orientation evidence="1">Cytoplasmic side</orientation>
    </subcellularLocation>
</comment>
<protein>
    <recommendedName>
        <fullName evidence="3">Flagellar FliJ protein</fullName>
    </recommendedName>
</protein>
<dbReference type="GO" id="GO:0015031">
    <property type="term" value="P:protein transport"/>
    <property type="evidence" value="ECO:0007669"/>
    <property type="project" value="UniProtKB-KW"/>
</dbReference>
<sequence>MSNNAMNLLLDQAKDTEHKAHLALVAAQQELQGYYIQVEQIEQYRLDYFRQMSERGQAGLSASSYGHLNRFIVQLDETLAKQRQAAMDFEQNVERCREHWMQCRQHSRSLEWLIEKREKEARMRAERLEQKQMDEFAMLSFSRQKRQQY</sequence>
<comment type="similarity">
    <text evidence="2">Belongs to the FliJ family.</text>
</comment>
<keyword evidence="9" id="KW-0472">Membrane</keyword>
<organism evidence="11 12">
    <name type="scientific">Enterovibrio coralii</name>
    <dbReference type="NCBI Taxonomy" id="294935"/>
    <lineage>
        <taxon>Bacteria</taxon>
        <taxon>Pseudomonadati</taxon>
        <taxon>Pseudomonadota</taxon>
        <taxon>Gammaproteobacteria</taxon>
        <taxon>Vibrionales</taxon>
        <taxon>Vibrionaceae</taxon>
        <taxon>Enterovibrio</taxon>
    </lineage>
</organism>
<evidence type="ECO:0000256" key="2">
    <source>
        <dbReference type="ARBA" id="ARBA00010004"/>
    </source>
</evidence>
<accession>A0A135I775</accession>
<dbReference type="InterPro" id="IPR053716">
    <property type="entry name" value="Flag_assembly_chemotaxis_eff"/>
</dbReference>
<keyword evidence="11" id="KW-0282">Flagellum</keyword>
<dbReference type="GO" id="GO:0009288">
    <property type="term" value="C:bacterial-type flagellum"/>
    <property type="evidence" value="ECO:0007669"/>
    <property type="project" value="InterPro"/>
</dbReference>
<dbReference type="Proteomes" id="UP000070529">
    <property type="component" value="Unassembled WGS sequence"/>
</dbReference>
<evidence type="ECO:0000313" key="12">
    <source>
        <dbReference type="Proteomes" id="UP000070529"/>
    </source>
</evidence>
<dbReference type="PANTHER" id="PTHR38786:SF1">
    <property type="entry name" value="FLAGELLAR FLIJ PROTEIN"/>
    <property type="match status" value="1"/>
</dbReference>
<keyword evidence="7" id="KW-1005">Bacterial flagellum biogenesis</keyword>
<keyword evidence="11" id="KW-0969">Cilium</keyword>
<evidence type="ECO:0000256" key="1">
    <source>
        <dbReference type="ARBA" id="ARBA00004413"/>
    </source>
</evidence>
<gene>
    <name evidence="11" type="ORF">ATN88_00725</name>
</gene>
<dbReference type="GO" id="GO:0044781">
    <property type="term" value="P:bacterial-type flagellum organization"/>
    <property type="evidence" value="ECO:0007669"/>
    <property type="project" value="UniProtKB-KW"/>
</dbReference>
<evidence type="ECO:0000256" key="4">
    <source>
        <dbReference type="ARBA" id="ARBA00022448"/>
    </source>
</evidence>
<evidence type="ECO:0000313" key="11">
    <source>
        <dbReference type="EMBL" id="KXF81306.1"/>
    </source>
</evidence>
<dbReference type="EMBL" id="LNTY01000034">
    <property type="protein sequence ID" value="KXF81306.1"/>
    <property type="molecule type" value="Genomic_DNA"/>
</dbReference>
<keyword evidence="11" id="KW-0966">Cell projection</keyword>
<keyword evidence="10" id="KW-1006">Bacterial flagellum protein export</keyword>
<name>A0A135I775_9GAMM</name>
<dbReference type="InterPro" id="IPR012823">
    <property type="entry name" value="Flagell_FliJ"/>
</dbReference>
<proteinExistence type="inferred from homology"/>
<evidence type="ECO:0000256" key="5">
    <source>
        <dbReference type="ARBA" id="ARBA00022475"/>
    </source>
</evidence>
<dbReference type="Gene3D" id="1.10.287.1700">
    <property type="match status" value="1"/>
</dbReference>
<evidence type="ECO:0000256" key="7">
    <source>
        <dbReference type="ARBA" id="ARBA00022795"/>
    </source>
</evidence>
<dbReference type="AlphaFoldDB" id="A0A135I775"/>
<evidence type="ECO:0000256" key="8">
    <source>
        <dbReference type="ARBA" id="ARBA00022927"/>
    </source>
</evidence>
<dbReference type="Pfam" id="PF02050">
    <property type="entry name" value="FliJ"/>
    <property type="match status" value="1"/>
</dbReference>
<dbReference type="InterPro" id="IPR052570">
    <property type="entry name" value="FliJ"/>
</dbReference>
<dbReference type="RefSeq" id="WP_067415937.1">
    <property type="nucleotide sequence ID" value="NZ_LNTY01000034.1"/>
</dbReference>
<keyword evidence="12" id="KW-1185">Reference proteome</keyword>
<dbReference type="OrthoDB" id="7063004at2"/>
<reference evidence="11 12" key="1">
    <citation type="submission" date="2015-11" db="EMBL/GenBank/DDBJ databases">
        <title>Genomic Taxonomy of the Vibrionaceae.</title>
        <authorList>
            <person name="Gomez-Gil B."/>
            <person name="Enciso-Ibarra J."/>
        </authorList>
    </citation>
    <scope>NUCLEOTIDE SEQUENCE [LARGE SCALE GENOMIC DNA]</scope>
    <source>
        <strain evidence="11 12">CAIM 912</strain>
    </source>
</reference>
<dbReference type="STRING" id="294935.ATN88_00725"/>
<dbReference type="PANTHER" id="PTHR38786">
    <property type="entry name" value="FLAGELLAR FLIJ PROTEIN"/>
    <property type="match status" value="1"/>
</dbReference>
<comment type="caution">
    <text evidence="11">The sequence shown here is derived from an EMBL/GenBank/DDBJ whole genome shotgun (WGS) entry which is preliminary data.</text>
</comment>
<evidence type="ECO:0000256" key="9">
    <source>
        <dbReference type="ARBA" id="ARBA00023136"/>
    </source>
</evidence>
<dbReference type="GO" id="GO:0071973">
    <property type="term" value="P:bacterial-type flagellum-dependent cell motility"/>
    <property type="evidence" value="ECO:0007669"/>
    <property type="project" value="InterPro"/>
</dbReference>
<evidence type="ECO:0000256" key="6">
    <source>
        <dbReference type="ARBA" id="ARBA00022500"/>
    </source>
</evidence>
<dbReference type="GO" id="GO:0005886">
    <property type="term" value="C:plasma membrane"/>
    <property type="evidence" value="ECO:0007669"/>
    <property type="project" value="UniProtKB-SubCell"/>
</dbReference>
<evidence type="ECO:0000256" key="10">
    <source>
        <dbReference type="ARBA" id="ARBA00023225"/>
    </source>
</evidence>
<keyword evidence="5" id="KW-1003">Cell membrane</keyword>
<keyword evidence="4" id="KW-0813">Transport</keyword>
<dbReference type="NCBIfam" id="TIGR02473">
    <property type="entry name" value="flagell_FliJ"/>
    <property type="match status" value="1"/>
</dbReference>